<dbReference type="PANTHER" id="PTHR42648">
    <property type="entry name" value="TRANSPOSASE, PUTATIVE-RELATED"/>
    <property type="match status" value="1"/>
</dbReference>
<dbReference type="Gene3D" id="3.30.420.10">
    <property type="entry name" value="Ribonuclease H-like superfamily/Ribonuclease H"/>
    <property type="match status" value="1"/>
</dbReference>
<evidence type="ECO:0000313" key="2">
    <source>
        <dbReference type="EMBL" id="GJS52054.1"/>
    </source>
</evidence>
<organism evidence="2 3">
    <name type="scientific">Tanacetum coccineum</name>
    <dbReference type="NCBI Taxonomy" id="301880"/>
    <lineage>
        <taxon>Eukaryota</taxon>
        <taxon>Viridiplantae</taxon>
        <taxon>Streptophyta</taxon>
        <taxon>Embryophyta</taxon>
        <taxon>Tracheophyta</taxon>
        <taxon>Spermatophyta</taxon>
        <taxon>Magnoliopsida</taxon>
        <taxon>eudicotyledons</taxon>
        <taxon>Gunneridae</taxon>
        <taxon>Pentapetalae</taxon>
        <taxon>asterids</taxon>
        <taxon>campanulids</taxon>
        <taxon>Asterales</taxon>
        <taxon>Asteraceae</taxon>
        <taxon>Asteroideae</taxon>
        <taxon>Anthemideae</taxon>
        <taxon>Anthemidinae</taxon>
        <taxon>Tanacetum</taxon>
    </lineage>
</organism>
<name>A0ABQ4WGQ9_9ASTR</name>
<reference evidence="2" key="1">
    <citation type="journal article" date="2022" name="Int. J. Mol. Sci.">
        <title>Draft Genome of Tanacetum Coccineum: Genomic Comparison of Closely Related Tanacetum-Family Plants.</title>
        <authorList>
            <person name="Yamashiro T."/>
            <person name="Shiraishi A."/>
            <person name="Nakayama K."/>
            <person name="Satake H."/>
        </authorList>
    </citation>
    <scope>NUCLEOTIDE SEQUENCE</scope>
</reference>
<sequence length="188" mass="21630">MWIEGTNLNKDVIENCGFKRETKREYSNAKTPQQNGVAKRKNRTLIEAARTILADSFLPNTSWAEAVSTACYVLNRVLSAKPHNKTPMKLLMVKRPINCTKDKIVAVDSEKKMKSAQEQFRSSIMVIPISPQTPLLFSSSKQIKREEVQERKNKSFWMILQDFKGRVEANEEAKKALQQRSLNKKMRT</sequence>
<evidence type="ECO:0000259" key="1">
    <source>
        <dbReference type="PROSITE" id="PS50994"/>
    </source>
</evidence>
<evidence type="ECO:0000313" key="3">
    <source>
        <dbReference type="Proteomes" id="UP001151760"/>
    </source>
</evidence>
<dbReference type="InterPro" id="IPR039537">
    <property type="entry name" value="Retrotran_Ty1/copia-like"/>
</dbReference>
<dbReference type="PROSITE" id="PS50994">
    <property type="entry name" value="INTEGRASE"/>
    <property type="match status" value="1"/>
</dbReference>
<dbReference type="EMBL" id="BQNB010008628">
    <property type="protein sequence ID" value="GJS52054.1"/>
    <property type="molecule type" value="Genomic_DNA"/>
</dbReference>
<gene>
    <name evidence="2" type="ORF">Tco_0625416</name>
</gene>
<dbReference type="InterPro" id="IPR001584">
    <property type="entry name" value="Integrase_cat-core"/>
</dbReference>
<comment type="caution">
    <text evidence="2">The sequence shown here is derived from an EMBL/GenBank/DDBJ whole genome shotgun (WGS) entry which is preliminary data.</text>
</comment>
<dbReference type="InterPro" id="IPR012337">
    <property type="entry name" value="RNaseH-like_sf"/>
</dbReference>
<dbReference type="Proteomes" id="UP001151760">
    <property type="component" value="Unassembled WGS sequence"/>
</dbReference>
<proteinExistence type="predicted"/>
<feature type="domain" description="Integrase catalytic" evidence="1">
    <location>
        <begin position="1"/>
        <end position="95"/>
    </location>
</feature>
<reference evidence="2" key="2">
    <citation type="submission" date="2022-01" db="EMBL/GenBank/DDBJ databases">
        <authorList>
            <person name="Yamashiro T."/>
            <person name="Shiraishi A."/>
            <person name="Satake H."/>
            <person name="Nakayama K."/>
        </authorList>
    </citation>
    <scope>NUCLEOTIDE SEQUENCE</scope>
</reference>
<keyword evidence="3" id="KW-1185">Reference proteome</keyword>
<dbReference type="InterPro" id="IPR036397">
    <property type="entry name" value="RNaseH_sf"/>
</dbReference>
<accession>A0ABQ4WGQ9</accession>
<dbReference type="PANTHER" id="PTHR42648:SF32">
    <property type="entry name" value="RIBONUCLEASE H-LIKE DOMAIN, GAG-PRE-INTEGRASE DOMAIN PROTEIN-RELATED"/>
    <property type="match status" value="1"/>
</dbReference>
<protein>
    <submittedName>
        <fullName evidence="2">Ribonuclease H-like domain-containing protein</fullName>
    </submittedName>
</protein>
<dbReference type="SUPFAM" id="SSF53098">
    <property type="entry name" value="Ribonuclease H-like"/>
    <property type="match status" value="1"/>
</dbReference>